<organism evidence="6 16">
    <name type="scientific">Phytophthora fragariae</name>
    <dbReference type="NCBI Taxonomy" id="53985"/>
    <lineage>
        <taxon>Eukaryota</taxon>
        <taxon>Sar</taxon>
        <taxon>Stramenopiles</taxon>
        <taxon>Oomycota</taxon>
        <taxon>Peronosporomycetes</taxon>
        <taxon>Peronosporales</taxon>
        <taxon>Peronosporaceae</taxon>
        <taxon>Phytophthora</taxon>
    </lineage>
</organism>
<dbReference type="Proteomes" id="UP000460718">
    <property type="component" value="Unassembled WGS sequence"/>
</dbReference>
<dbReference type="EMBL" id="QXGA01001335">
    <property type="protein sequence ID" value="KAE9121940.1"/>
    <property type="molecule type" value="Genomic_DNA"/>
</dbReference>
<gene>
    <name evidence="10" type="ORF">PF001_g12508</name>
    <name evidence="9" type="ORF">PF002_g6974</name>
    <name evidence="7" type="ORF">PF004_g18689</name>
    <name evidence="8" type="ORF">PF005_g12964</name>
    <name evidence="6" type="ORF">PF006_g17770</name>
    <name evidence="5" type="ORF">PF007_g8361</name>
    <name evidence="11" type="ORF">PF008_g18670</name>
    <name evidence="2" type="ORF">PF009_g12936</name>
    <name evidence="4" type="ORF">PF010_g11339</name>
    <name evidence="3" type="ORF">PF011_g17801</name>
</gene>
<evidence type="ECO:0000313" key="13">
    <source>
        <dbReference type="Proteomes" id="UP000433483"/>
    </source>
</evidence>
<feature type="domain" description="Retrovirus-related Pol polyprotein from transposon TNT 1-94-like beta-barrel" evidence="1">
    <location>
        <begin position="1"/>
        <end position="70"/>
    </location>
</feature>
<evidence type="ECO:0000313" key="12">
    <source>
        <dbReference type="Proteomes" id="UP000429523"/>
    </source>
</evidence>
<name>A0A6A3SS99_9STRA</name>
<evidence type="ECO:0000313" key="21">
    <source>
        <dbReference type="Proteomes" id="UP000488956"/>
    </source>
</evidence>
<evidence type="ECO:0000313" key="6">
    <source>
        <dbReference type="EMBL" id="KAE9121940.1"/>
    </source>
</evidence>
<dbReference type="Proteomes" id="UP000441208">
    <property type="component" value="Unassembled WGS sequence"/>
</dbReference>
<evidence type="ECO:0000313" key="16">
    <source>
        <dbReference type="Proteomes" id="UP000440732"/>
    </source>
</evidence>
<evidence type="ECO:0000313" key="9">
    <source>
        <dbReference type="EMBL" id="KAE9245961.1"/>
    </source>
</evidence>
<evidence type="ECO:0000313" key="17">
    <source>
        <dbReference type="Proteomes" id="UP000441208"/>
    </source>
</evidence>
<dbReference type="Proteomes" id="UP000433483">
    <property type="component" value="Unassembled WGS sequence"/>
</dbReference>
<evidence type="ECO:0000313" key="5">
    <source>
        <dbReference type="EMBL" id="KAE9119930.1"/>
    </source>
</evidence>
<dbReference type="Proteomes" id="UP000488956">
    <property type="component" value="Unassembled WGS sequence"/>
</dbReference>
<evidence type="ECO:0000313" key="18">
    <source>
        <dbReference type="Proteomes" id="UP000460718"/>
    </source>
</evidence>
<evidence type="ECO:0000313" key="11">
    <source>
        <dbReference type="EMBL" id="KAE9317717.1"/>
    </source>
</evidence>
<evidence type="ECO:0000313" key="14">
    <source>
        <dbReference type="Proteomes" id="UP000437068"/>
    </source>
</evidence>
<reference evidence="12 13" key="1">
    <citation type="submission" date="2018-08" db="EMBL/GenBank/DDBJ databases">
        <title>Genomic investigation of the strawberry pathogen Phytophthora fragariae indicates pathogenicity is determined by transcriptional variation in three key races.</title>
        <authorList>
            <person name="Adams T.M."/>
            <person name="Armitage A.D."/>
            <person name="Sobczyk M.K."/>
            <person name="Bates H.J."/>
            <person name="Dunwell J.M."/>
            <person name="Nellist C.F."/>
            <person name="Harrison R.J."/>
        </authorList>
    </citation>
    <scope>NUCLEOTIDE SEQUENCE [LARGE SCALE GENOMIC DNA]</scope>
    <source>
        <strain evidence="10 14">A4</strain>
        <strain evidence="9 15">BC-1</strain>
        <strain evidence="7 19">BC-23</strain>
        <strain evidence="8 13">NOV-27</strain>
        <strain evidence="6 16">NOV-5</strain>
        <strain evidence="5 17">NOV-71</strain>
        <strain evidence="11 20">NOV-77</strain>
        <strain evidence="2 12">NOV-9</strain>
        <strain evidence="4 21">ONT-3</strain>
        <strain evidence="3 18">SCRP245</strain>
    </source>
</reference>
<evidence type="ECO:0000313" key="15">
    <source>
        <dbReference type="Proteomes" id="UP000440367"/>
    </source>
</evidence>
<dbReference type="Proteomes" id="UP000440732">
    <property type="component" value="Unassembled WGS sequence"/>
</dbReference>
<evidence type="ECO:0000313" key="3">
    <source>
        <dbReference type="EMBL" id="KAE8991790.1"/>
    </source>
</evidence>
<protein>
    <recommendedName>
        <fullName evidence="1">Retrovirus-related Pol polyprotein from transposon TNT 1-94-like beta-barrel domain-containing protein</fullName>
    </recommendedName>
</protein>
<dbReference type="EMBL" id="QXFY01001439">
    <property type="protein sequence ID" value="KAE9317717.1"/>
    <property type="molecule type" value="Genomic_DNA"/>
</dbReference>
<evidence type="ECO:0000313" key="19">
    <source>
        <dbReference type="Proteomes" id="UP000476176"/>
    </source>
</evidence>
<evidence type="ECO:0000313" key="20">
    <source>
        <dbReference type="Proteomes" id="UP000486351"/>
    </source>
</evidence>
<dbReference type="EMBL" id="QXGB01000703">
    <property type="protein sequence ID" value="KAE9206527.1"/>
    <property type="molecule type" value="Genomic_DNA"/>
</dbReference>
<sequence>MTSVRDKFVPMKDPKTPVRITIADGKVYAVAMGTIGLKLMDGTSVTLWDVLYIPEVEGSLISVAKLAEKDVVAQFSKDMCVFRYGDATVMEAKRCGNVYKLKTVGARCVMRRRHLVRSHGQLCMPVSATSRSSAMNSY</sequence>
<dbReference type="Pfam" id="PF22936">
    <property type="entry name" value="Pol_BBD"/>
    <property type="match status" value="1"/>
</dbReference>
<dbReference type="InterPro" id="IPR054722">
    <property type="entry name" value="PolX-like_BBD"/>
</dbReference>
<dbReference type="EMBL" id="QXFW01001375">
    <property type="protein sequence ID" value="KAE8991790.1"/>
    <property type="molecule type" value="Genomic_DNA"/>
</dbReference>
<accession>A0A6A3SS99</accession>
<dbReference type="Proteomes" id="UP000437068">
    <property type="component" value="Unassembled WGS sequence"/>
</dbReference>
<dbReference type="EMBL" id="QXGD01000251">
    <property type="protein sequence ID" value="KAE9245961.1"/>
    <property type="molecule type" value="Genomic_DNA"/>
</dbReference>
<dbReference type="EMBL" id="QXGE01000699">
    <property type="protein sequence ID" value="KAE9305619.1"/>
    <property type="molecule type" value="Genomic_DNA"/>
</dbReference>
<proteinExistence type="predicted"/>
<dbReference type="Proteomes" id="UP000440367">
    <property type="component" value="Unassembled WGS sequence"/>
</dbReference>
<dbReference type="AlphaFoldDB" id="A0A6A3SS99"/>
<evidence type="ECO:0000313" key="2">
    <source>
        <dbReference type="EMBL" id="KAE8937165.1"/>
    </source>
</evidence>
<evidence type="ECO:0000313" key="7">
    <source>
        <dbReference type="EMBL" id="KAE9201532.1"/>
    </source>
</evidence>
<evidence type="ECO:0000313" key="4">
    <source>
        <dbReference type="EMBL" id="KAE9109973.1"/>
    </source>
</evidence>
<dbReference type="Proteomes" id="UP000476176">
    <property type="component" value="Unassembled WGS sequence"/>
</dbReference>
<comment type="caution">
    <text evidence="6">The sequence shown here is derived from an EMBL/GenBank/DDBJ whole genome shotgun (WGS) entry which is preliminary data.</text>
</comment>
<dbReference type="EMBL" id="QXFX01000598">
    <property type="protein sequence ID" value="KAE9109973.1"/>
    <property type="molecule type" value="Genomic_DNA"/>
</dbReference>
<dbReference type="Proteomes" id="UP000486351">
    <property type="component" value="Unassembled WGS sequence"/>
</dbReference>
<evidence type="ECO:0000259" key="1">
    <source>
        <dbReference type="Pfam" id="PF22936"/>
    </source>
</evidence>
<keyword evidence="13" id="KW-1185">Reference proteome</keyword>
<dbReference type="Proteomes" id="UP000429523">
    <property type="component" value="Unassembled WGS sequence"/>
</dbReference>
<evidence type="ECO:0000313" key="10">
    <source>
        <dbReference type="EMBL" id="KAE9305619.1"/>
    </source>
</evidence>
<dbReference type="EMBL" id="QXFZ01000348">
    <property type="protein sequence ID" value="KAE9119930.1"/>
    <property type="molecule type" value="Genomic_DNA"/>
</dbReference>
<evidence type="ECO:0000313" key="8">
    <source>
        <dbReference type="EMBL" id="KAE9206527.1"/>
    </source>
</evidence>
<dbReference type="OrthoDB" id="6761949at2759"/>
<dbReference type="EMBL" id="QXGC01001505">
    <property type="protein sequence ID" value="KAE9201532.1"/>
    <property type="molecule type" value="Genomic_DNA"/>
</dbReference>
<dbReference type="EMBL" id="QXGF01000658">
    <property type="protein sequence ID" value="KAE8937165.1"/>
    <property type="molecule type" value="Genomic_DNA"/>
</dbReference>